<proteinExistence type="predicted"/>
<comment type="caution">
    <text evidence="1">The sequence shown here is derived from an EMBL/GenBank/DDBJ whole genome shotgun (WGS) entry which is preliminary data.</text>
</comment>
<accession>A0ABW4X686</accession>
<keyword evidence="1" id="KW-0378">Hydrolase</keyword>
<dbReference type="SUPFAM" id="SSF52980">
    <property type="entry name" value="Restriction endonuclease-like"/>
    <property type="match status" value="1"/>
</dbReference>
<dbReference type="GO" id="GO:0004519">
    <property type="term" value="F:endonuclease activity"/>
    <property type="evidence" value="ECO:0007669"/>
    <property type="project" value="UniProtKB-KW"/>
</dbReference>
<sequence length="142" mass="16554">MTPTSWALARIRQRGLRGVARLDRLIPVADGRAESPMESRMRWRFIDGGLPAPDLQIDVVDGLRRHRLDMGWRDRRLGVEFDGLEAHMTRGQLAADRDRHNWLTEHDWRLLHFTAVDVYRRWEAMVAIVRRHLTGPGRAIMA</sequence>
<organism evidence="1 2">
    <name type="scientific">Blastococcus deserti</name>
    <dbReference type="NCBI Taxonomy" id="2259033"/>
    <lineage>
        <taxon>Bacteria</taxon>
        <taxon>Bacillati</taxon>
        <taxon>Actinomycetota</taxon>
        <taxon>Actinomycetes</taxon>
        <taxon>Geodermatophilales</taxon>
        <taxon>Geodermatophilaceae</taxon>
        <taxon>Blastococcus</taxon>
    </lineage>
</organism>
<name>A0ABW4X686_9ACTN</name>
<dbReference type="InterPro" id="IPR011335">
    <property type="entry name" value="Restrct_endonuc-II-like"/>
</dbReference>
<keyword evidence="2" id="KW-1185">Reference proteome</keyword>
<dbReference type="RefSeq" id="WP_376871053.1">
    <property type="nucleotide sequence ID" value="NZ_JBHUHP010000001.1"/>
</dbReference>
<reference evidence="2" key="1">
    <citation type="journal article" date="2019" name="Int. J. Syst. Evol. Microbiol.">
        <title>The Global Catalogue of Microorganisms (GCM) 10K type strain sequencing project: providing services to taxonomists for standard genome sequencing and annotation.</title>
        <authorList>
            <consortium name="The Broad Institute Genomics Platform"/>
            <consortium name="The Broad Institute Genome Sequencing Center for Infectious Disease"/>
            <person name="Wu L."/>
            <person name="Ma J."/>
        </authorList>
    </citation>
    <scope>NUCLEOTIDE SEQUENCE [LARGE SCALE GENOMIC DNA]</scope>
    <source>
        <strain evidence="2">JCM 3338</strain>
    </source>
</reference>
<keyword evidence="1" id="KW-0540">Nuclease</keyword>
<dbReference type="EMBL" id="JBHUHP010000001">
    <property type="protein sequence ID" value="MFD2090318.1"/>
    <property type="molecule type" value="Genomic_DNA"/>
</dbReference>
<keyword evidence="1" id="KW-0255">Endonuclease</keyword>
<protein>
    <submittedName>
        <fullName evidence="1">Endonuclease domain-containing protein</fullName>
    </submittedName>
</protein>
<dbReference type="Gene3D" id="3.40.960.10">
    <property type="entry name" value="VSR Endonuclease"/>
    <property type="match status" value="1"/>
</dbReference>
<dbReference type="Proteomes" id="UP001597402">
    <property type="component" value="Unassembled WGS sequence"/>
</dbReference>
<evidence type="ECO:0000313" key="1">
    <source>
        <dbReference type="EMBL" id="MFD2090318.1"/>
    </source>
</evidence>
<evidence type="ECO:0000313" key="2">
    <source>
        <dbReference type="Proteomes" id="UP001597402"/>
    </source>
</evidence>
<gene>
    <name evidence="1" type="ORF">ACFSHS_01910</name>
</gene>